<evidence type="ECO:0000313" key="4">
    <source>
        <dbReference type="EMBL" id="CAB4329697.1"/>
    </source>
</evidence>
<evidence type="ECO:0000256" key="2">
    <source>
        <dbReference type="ARBA" id="ARBA00023295"/>
    </source>
</evidence>
<dbReference type="Gene3D" id="3.90.245.10">
    <property type="entry name" value="Ribonucleoside hydrolase-like"/>
    <property type="match status" value="1"/>
</dbReference>
<reference evidence="7" key="1">
    <citation type="submission" date="2020-05" db="EMBL/GenBank/DDBJ databases">
        <authorList>
            <person name="Chiriac C."/>
            <person name="Salcher M."/>
            <person name="Ghai R."/>
            <person name="Kavagutti S V."/>
        </authorList>
    </citation>
    <scope>NUCLEOTIDE SEQUENCE</scope>
</reference>
<dbReference type="AlphaFoldDB" id="A0A6J6XK15"/>
<dbReference type="EMBL" id="CAFBIX010000039">
    <property type="protein sequence ID" value="CAB4849090.1"/>
    <property type="molecule type" value="Genomic_DNA"/>
</dbReference>
<proteinExistence type="predicted"/>
<dbReference type="GO" id="GO:0006152">
    <property type="term" value="P:purine nucleoside catabolic process"/>
    <property type="evidence" value="ECO:0007669"/>
    <property type="project" value="TreeGrafter"/>
</dbReference>
<evidence type="ECO:0000256" key="1">
    <source>
        <dbReference type="ARBA" id="ARBA00022801"/>
    </source>
</evidence>
<evidence type="ECO:0000259" key="3">
    <source>
        <dbReference type="Pfam" id="PF01156"/>
    </source>
</evidence>
<evidence type="ECO:0000313" key="9">
    <source>
        <dbReference type="EMBL" id="CAB5029909.1"/>
    </source>
</evidence>
<dbReference type="CDD" id="cd02651">
    <property type="entry name" value="nuc_hydro_IU_UC_XIUA"/>
    <property type="match status" value="1"/>
</dbReference>
<protein>
    <submittedName>
        <fullName evidence="7">Unannotated protein</fullName>
    </submittedName>
</protein>
<name>A0A6J6XK15_9ZZZZ</name>
<dbReference type="SUPFAM" id="SSF53590">
    <property type="entry name" value="Nucleoside hydrolase"/>
    <property type="match status" value="1"/>
</dbReference>
<dbReference type="GO" id="GO:0005829">
    <property type="term" value="C:cytosol"/>
    <property type="evidence" value="ECO:0007669"/>
    <property type="project" value="TreeGrafter"/>
</dbReference>
<feature type="domain" description="Inosine/uridine-preferring nucleoside hydrolase" evidence="3">
    <location>
        <begin position="7"/>
        <end position="301"/>
    </location>
</feature>
<keyword evidence="1" id="KW-0378">Hydrolase</keyword>
<evidence type="ECO:0000313" key="5">
    <source>
        <dbReference type="EMBL" id="CAB4340151.1"/>
    </source>
</evidence>
<dbReference type="InterPro" id="IPR023186">
    <property type="entry name" value="IUNH"/>
</dbReference>
<gene>
    <name evidence="6" type="ORF">UFOPK2648_00665</name>
    <name evidence="7" type="ORF">UFOPK3037_00298</name>
    <name evidence="8" type="ORF">UFOPK3278_00960</name>
    <name evidence="5" type="ORF">UFOPK3406_00925</name>
    <name evidence="4" type="ORF">UFOPK3925_00046</name>
    <name evidence="9" type="ORF">UFOPK4097_01541</name>
    <name evidence="10" type="ORF">UFOPK4301_00983</name>
</gene>
<organism evidence="7">
    <name type="scientific">freshwater metagenome</name>
    <dbReference type="NCBI Taxonomy" id="449393"/>
    <lineage>
        <taxon>unclassified sequences</taxon>
        <taxon>metagenomes</taxon>
        <taxon>ecological metagenomes</taxon>
    </lineage>
</organism>
<sequence length="314" mass="33403">MTLPTRIILDCDPGHDDAMTILLAAANPAVELLGITTVSGNGSLEKVTYNALRMCAVANILVPVAKGANDPIAGKASAAPSIHGATALDGAELPEPTFELSPLTAVELIAKLVSESDRKVTLIPTGPLTNIAMFLQAHPELHSKIEHISFMGGSTERGNWTPYAEFNIWADPEAADIVLRSGLPLIMSGLNITHQALATPEVLDRISALNTDLAHTVVDLMKFFATTYQDVFNMPDPPVHDPVALAIIIDMSVAKLISAPVSVELTGELTRGATVVDLYGTTGQVANVDVAMELDVDKFWNLLIEAIDTLGKRQ</sequence>
<evidence type="ECO:0000313" key="7">
    <source>
        <dbReference type="EMBL" id="CAB4796153.1"/>
    </source>
</evidence>
<dbReference type="EMBL" id="CAESAD010000001">
    <property type="protein sequence ID" value="CAB4329697.1"/>
    <property type="molecule type" value="Genomic_DNA"/>
</dbReference>
<evidence type="ECO:0000313" key="6">
    <source>
        <dbReference type="EMBL" id="CAB4707234.1"/>
    </source>
</evidence>
<dbReference type="Pfam" id="PF01156">
    <property type="entry name" value="IU_nuc_hydro"/>
    <property type="match status" value="1"/>
</dbReference>
<dbReference type="PANTHER" id="PTHR12304:SF4">
    <property type="entry name" value="URIDINE NUCLEOSIDASE"/>
    <property type="match status" value="1"/>
</dbReference>
<dbReference type="EMBL" id="CAESAI010000020">
    <property type="protein sequence ID" value="CAB4340151.1"/>
    <property type="molecule type" value="Genomic_DNA"/>
</dbReference>
<dbReference type="GO" id="GO:0008477">
    <property type="term" value="F:purine nucleosidase activity"/>
    <property type="evidence" value="ECO:0007669"/>
    <property type="project" value="TreeGrafter"/>
</dbReference>
<dbReference type="EMBL" id="CAFBPK010000038">
    <property type="protein sequence ID" value="CAB5029909.1"/>
    <property type="molecule type" value="Genomic_DNA"/>
</dbReference>
<dbReference type="EMBL" id="CAFAAO010000003">
    <property type="protein sequence ID" value="CAB4796153.1"/>
    <property type="molecule type" value="Genomic_DNA"/>
</dbReference>
<dbReference type="InterPro" id="IPR036452">
    <property type="entry name" value="Ribo_hydro-like"/>
</dbReference>
<accession>A0A6J6XK15</accession>
<evidence type="ECO:0000313" key="8">
    <source>
        <dbReference type="EMBL" id="CAB4849090.1"/>
    </source>
</evidence>
<dbReference type="EMBL" id="CAEZYC010000029">
    <property type="protein sequence ID" value="CAB4707234.1"/>
    <property type="molecule type" value="Genomic_DNA"/>
</dbReference>
<dbReference type="EMBL" id="CAFBQG010000128">
    <property type="protein sequence ID" value="CAB5051387.1"/>
    <property type="molecule type" value="Genomic_DNA"/>
</dbReference>
<keyword evidence="2" id="KW-0326">Glycosidase</keyword>
<dbReference type="InterPro" id="IPR001910">
    <property type="entry name" value="Inosine/uridine_hydrolase_dom"/>
</dbReference>
<dbReference type="PANTHER" id="PTHR12304">
    <property type="entry name" value="INOSINE-URIDINE PREFERRING NUCLEOSIDE HYDROLASE"/>
    <property type="match status" value="1"/>
</dbReference>
<evidence type="ECO:0000313" key="10">
    <source>
        <dbReference type="EMBL" id="CAB5051387.1"/>
    </source>
</evidence>